<keyword evidence="8" id="KW-0949">S-adenosyl-L-methionine</keyword>
<keyword evidence="6 12" id="KW-0489">Methyltransferase</keyword>
<dbReference type="EMBL" id="ADVG01000005">
    <property type="protein sequence ID" value="EFH80125.1"/>
    <property type="molecule type" value="Genomic_DNA"/>
</dbReference>
<dbReference type="AlphaFoldDB" id="D6U8B4"/>
<protein>
    <recommendedName>
        <fullName evidence="4">Protein-L-isoaspartate O-methyltransferase</fullName>
        <ecNumber evidence="3">2.1.1.77</ecNumber>
    </recommendedName>
    <alternativeName>
        <fullName evidence="11">L-isoaspartyl protein carboxyl methyltransferase</fullName>
    </alternativeName>
    <alternativeName>
        <fullName evidence="9">Protein L-isoaspartyl methyltransferase</fullName>
    </alternativeName>
    <alternativeName>
        <fullName evidence="10">Protein-beta-aspartate methyltransferase</fullName>
    </alternativeName>
</protein>
<comment type="caution">
    <text evidence="12">The sequence shown here is derived from an EMBL/GenBank/DDBJ whole genome shotgun (WGS) entry which is preliminary data.</text>
</comment>
<keyword evidence="7 12" id="KW-0808">Transferase</keyword>
<dbReference type="PANTHER" id="PTHR11579:SF0">
    <property type="entry name" value="PROTEIN-L-ISOASPARTATE(D-ASPARTATE) O-METHYLTRANSFERASE"/>
    <property type="match status" value="1"/>
</dbReference>
<reference evidence="12 13" key="1">
    <citation type="journal article" date="2011" name="Stand. Genomic Sci.">
        <title>Non-contiguous finished genome sequence and contextual data of the filamentous soil bacterium Ktedonobacter racemifer type strain (SOSP1-21).</title>
        <authorList>
            <person name="Chang Y.J."/>
            <person name="Land M."/>
            <person name="Hauser L."/>
            <person name="Chertkov O."/>
            <person name="Del Rio T.G."/>
            <person name="Nolan M."/>
            <person name="Copeland A."/>
            <person name="Tice H."/>
            <person name="Cheng J.F."/>
            <person name="Lucas S."/>
            <person name="Han C."/>
            <person name="Goodwin L."/>
            <person name="Pitluck S."/>
            <person name="Ivanova N."/>
            <person name="Ovchinikova G."/>
            <person name="Pati A."/>
            <person name="Chen A."/>
            <person name="Palaniappan K."/>
            <person name="Mavromatis K."/>
            <person name="Liolios K."/>
            <person name="Brettin T."/>
            <person name="Fiebig A."/>
            <person name="Rohde M."/>
            <person name="Abt B."/>
            <person name="Goker M."/>
            <person name="Detter J.C."/>
            <person name="Woyke T."/>
            <person name="Bristow J."/>
            <person name="Eisen J.A."/>
            <person name="Markowitz V."/>
            <person name="Hugenholtz P."/>
            <person name="Kyrpides N.C."/>
            <person name="Klenk H.P."/>
            <person name="Lapidus A."/>
        </authorList>
    </citation>
    <scope>NUCLEOTIDE SEQUENCE [LARGE SCALE GENOMIC DNA]</scope>
    <source>
        <strain evidence="13">DSM 44963</strain>
    </source>
</reference>
<comment type="subcellular location">
    <subcellularLocation>
        <location evidence="1">Cytoplasm</location>
    </subcellularLocation>
</comment>
<dbReference type="GO" id="GO:0005737">
    <property type="term" value="C:cytoplasm"/>
    <property type="evidence" value="ECO:0007669"/>
    <property type="project" value="UniProtKB-SubCell"/>
</dbReference>
<dbReference type="GO" id="GO:0004719">
    <property type="term" value="F:protein-L-isoaspartate (D-aspartate) O-methyltransferase activity"/>
    <property type="evidence" value="ECO:0007669"/>
    <property type="project" value="UniProtKB-EC"/>
</dbReference>
<dbReference type="InterPro" id="IPR029063">
    <property type="entry name" value="SAM-dependent_MTases_sf"/>
</dbReference>
<dbReference type="SUPFAM" id="SSF53335">
    <property type="entry name" value="S-adenosyl-L-methionine-dependent methyltransferases"/>
    <property type="match status" value="1"/>
</dbReference>
<dbReference type="eggNOG" id="COG2518">
    <property type="taxonomic scope" value="Bacteria"/>
</dbReference>
<comment type="similarity">
    <text evidence="2">Belongs to the methyltransferase superfamily. L-isoaspartyl/D-aspartyl protein methyltransferase family.</text>
</comment>
<dbReference type="InterPro" id="IPR000682">
    <property type="entry name" value="PCMT"/>
</dbReference>
<dbReference type="PANTHER" id="PTHR11579">
    <property type="entry name" value="PROTEIN-L-ISOASPARTATE O-METHYLTRANSFERASE"/>
    <property type="match status" value="1"/>
</dbReference>
<dbReference type="EC" id="2.1.1.77" evidence="3"/>
<evidence type="ECO:0000256" key="5">
    <source>
        <dbReference type="ARBA" id="ARBA00022490"/>
    </source>
</evidence>
<keyword evidence="5" id="KW-0963">Cytoplasm</keyword>
<evidence type="ECO:0000313" key="12">
    <source>
        <dbReference type="EMBL" id="EFH80125.1"/>
    </source>
</evidence>
<keyword evidence="13" id="KW-1185">Reference proteome</keyword>
<accession>D6U8B4</accession>
<dbReference type="GO" id="GO:0032259">
    <property type="term" value="P:methylation"/>
    <property type="evidence" value="ECO:0007669"/>
    <property type="project" value="UniProtKB-KW"/>
</dbReference>
<sequence length="178" mass="19257">MTRLDARKMPSSSSSQPSIMAAQLEALTLAPGQRVLEVGAGTGYNVSLMAHMVEQIGMVVSMDIAEDLVQRATDRLTQTGITNVHVLTADGYKGYAEYAPYDRLLATCGVSAIPPFWLQQLREGGILIANVLLPLASIFVRVEKVGAVGIGSLLPIQASYMRLTGPNSIDPFPRFHWK</sequence>
<proteinExistence type="inferred from homology"/>
<name>D6U8B4_KTERA</name>
<organism evidence="12 13">
    <name type="scientific">Ktedonobacter racemifer DSM 44963</name>
    <dbReference type="NCBI Taxonomy" id="485913"/>
    <lineage>
        <taxon>Bacteria</taxon>
        <taxon>Bacillati</taxon>
        <taxon>Chloroflexota</taxon>
        <taxon>Ktedonobacteria</taxon>
        <taxon>Ktedonobacterales</taxon>
        <taxon>Ktedonobacteraceae</taxon>
        <taxon>Ktedonobacter</taxon>
    </lineage>
</organism>
<evidence type="ECO:0000256" key="4">
    <source>
        <dbReference type="ARBA" id="ARBA00013346"/>
    </source>
</evidence>
<dbReference type="Pfam" id="PF01135">
    <property type="entry name" value="PCMT"/>
    <property type="match status" value="1"/>
</dbReference>
<evidence type="ECO:0000256" key="7">
    <source>
        <dbReference type="ARBA" id="ARBA00022679"/>
    </source>
</evidence>
<evidence type="ECO:0000256" key="10">
    <source>
        <dbReference type="ARBA" id="ARBA00031323"/>
    </source>
</evidence>
<dbReference type="STRING" id="485913.Krac_0679"/>
<dbReference type="RefSeq" id="WP_007922495.1">
    <property type="nucleotide sequence ID" value="NZ_ADVG01000005.1"/>
</dbReference>
<evidence type="ECO:0000313" key="13">
    <source>
        <dbReference type="Proteomes" id="UP000004508"/>
    </source>
</evidence>
<evidence type="ECO:0000256" key="3">
    <source>
        <dbReference type="ARBA" id="ARBA00011890"/>
    </source>
</evidence>
<evidence type="ECO:0000256" key="9">
    <source>
        <dbReference type="ARBA" id="ARBA00030757"/>
    </source>
</evidence>
<evidence type="ECO:0000256" key="11">
    <source>
        <dbReference type="ARBA" id="ARBA00031350"/>
    </source>
</evidence>
<dbReference type="Gene3D" id="3.40.50.150">
    <property type="entry name" value="Vaccinia Virus protein VP39"/>
    <property type="match status" value="1"/>
</dbReference>
<dbReference type="Proteomes" id="UP000004508">
    <property type="component" value="Unassembled WGS sequence"/>
</dbReference>
<gene>
    <name evidence="12" type="ORF">Krac_0679</name>
</gene>
<dbReference type="InParanoid" id="D6U8B4"/>
<dbReference type="CDD" id="cd02440">
    <property type="entry name" value="AdoMet_MTases"/>
    <property type="match status" value="1"/>
</dbReference>
<evidence type="ECO:0000256" key="2">
    <source>
        <dbReference type="ARBA" id="ARBA00005369"/>
    </source>
</evidence>
<evidence type="ECO:0000256" key="6">
    <source>
        <dbReference type="ARBA" id="ARBA00022603"/>
    </source>
</evidence>
<evidence type="ECO:0000256" key="8">
    <source>
        <dbReference type="ARBA" id="ARBA00022691"/>
    </source>
</evidence>
<evidence type="ECO:0000256" key="1">
    <source>
        <dbReference type="ARBA" id="ARBA00004496"/>
    </source>
</evidence>